<dbReference type="EMBL" id="BMAO01005533">
    <property type="protein sequence ID" value="GFR02011.1"/>
    <property type="molecule type" value="Genomic_DNA"/>
</dbReference>
<proteinExistence type="predicted"/>
<dbReference type="Proteomes" id="UP000887116">
    <property type="component" value="Unassembled WGS sequence"/>
</dbReference>
<keyword evidence="3" id="KW-1185">Reference proteome</keyword>
<feature type="region of interest" description="Disordered" evidence="1">
    <location>
        <begin position="58"/>
        <end position="89"/>
    </location>
</feature>
<gene>
    <name evidence="2" type="ORF">TNCT_674401</name>
</gene>
<comment type="caution">
    <text evidence="2">The sequence shown here is derived from an EMBL/GenBank/DDBJ whole genome shotgun (WGS) entry which is preliminary data.</text>
</comment>
<evidence type="ECO:0000313" key="2">
    <source>
        <dbReference type="EMBL" id="GFR02011.1"/>
    </source>
</evidence>
<accession>A0A8X6GCJ6</accession>
<reference evidence="2" key="1">
    <citation type="submission" date="2020-07" db="EMBL/GenBank/DDBJ databases">
        <title>Multicomponent nature underlies the extraordinary mechanical properties of spider dragline silk.</title>
        <authorList>
            <person name="Kono N."/>
            <person name="Nakamura H."/>
            <person name="Mori M."/>
            <person name="Yoshida Y."/>
            <person name="Ohtoshi R."/>
            <person name="Malay A.D."/>
            <person name="Moran D.A.P."/>
            <person name="Tomita M."/>
            <person name="Numata K."/>
            <person name="Arakawa K."/>
        </authorList>
    </citation>
    <scope>NUCLEOTIDE SEQUENCE</scope>
</reference>
<dbReference type="AlphaFoldDB" id="A0A8X6GCJ6"/>
<organism evidence="2 3">
    <name type="scientific">Trichonephila clavata</name>
    <name type="common">Joro spider</name>
    <name type="synonym">Nephila clavata</name>
    <dbReference type="NCBI Taxonomy" id="2740835"/>
    <lineage>
        <taxon>Eukaryota</taxon>
        <taxon>Metazoa</taxon>
        <taxon>Ecdysozoa</taxon>
        <taxon>Arthropoda</taxon>
        <taxon>Chelicerata</taxon>
        <taxon>Arachnida</taxon>
        <taxon>Araneae</taxon>
        <taxon>Araneomorphae</taxon>
        <taxon>Entelegynae</taxon>
        <taxon>Araneoidea</taxon>
        <taxon>Nephilidae</taxon>
        <taxon>Trichonephila</taxon>
    </lineage>
</organism>
<evidence type="ECO:0000256" key="1">
    <source>
        <dbReference type="SAM" id="MobiDB-lite"/>
    </source>
</evidence>
<sequence length="89" mass="9952">MVITSALTPGPLKIFRGLSWTSPQETFDPTRKNPLFRRRSGCNPKKVVCDVLEPREGTRDALKTSPSTGRQKLLPHKTTELDSNNLTSM</sequence>
<protein>
    <submittedName>
        <fullName evidence="2">Uncharacterized protein</fullName>
    </submittedName>
</protein>
<evidence type="ECO:0000313" key="3">
    <source>
        <dbReference type="Proteomes" id="UP000887116"/>
    </source>
</evidence>
<name>A0A8X6GCJ6_TRICU</name>